<keyword evidence="6" id="KW-0539">Nucleus</keyword>
<evidence type="ECO:0000256" key="6">
    <source>
        <dbReference type="ARBA" id="ARBA00023242"/>
    </source>
</evidence>
<evidence type="ECO:0000256" key="5">
    <source>
        <dbReference type="ARBA" id="ARBA00023163"/>
    </source>
</evidence>
<dbReference type="PANTHER" id="PTHR31069">
    <property type="entry name" value="OLEATE-ACTIVATED TRANSCRIPTION FACTOR 1-RELATED"/>
    <property type="match status" value="1"/>
</dbReference>
<dbReference type="OrthoDB" id="4356994at2759"/>
<dbReference type="InterPro" id="IPR007219">
    <property type="entry name" value="XnlR_reg_dom"/>
</dbReference>
<keyword evidence="2" id="KW-0862">Zinc</keyword>
<dbReference type="SUPFAM" id="SSF57701">
    <property type="entry name" value="Zn2/Cys6 DNA-binding domain"/>
    <property type="match status" value="1"/>
</dbReference>
<evidence type="ECO:0000256" key="7">
    <source>
        <dbReference type="SAM" id="Coils"/>
    </source>
</evidence>
<dbReference type="GO" id="GO:0006351">
    <property type="term" value="P:DNA-templated transcription"/>
    <property type="evidence" value="ECO:0007669"/>
    <property type="project" value="InterPro"/>
</dbReference>
<evidence type="ECO:0000256" key="1">
    <source>
        <dbReference type="ARBA" id="ARBA00022723"/>
    </source>
</evidence>
<evidence type="ECO:0000313" key="11">
    <source>
        <dbReference type="Proteomes" id="UP000769528"/>
    </source>
</evidence>
<dbReference type="InterPro" id="IPR050675">
    <property type="entry name" value="OAF3"/>
</dbReference>
<sequence length="818" mass="93148">MQTVAEDSSHNGSSPALKRRKRLSSSCTSCRSRKIKCDHNRPCSNCIKKKIERFCIYDPSPFKPEAEQAHSENEALQILQEENKLLKEQIEELKNSSKLNASISLSLGNDIEPTEEFGLDYTLPNKGCAVIKTDRLVYFGPTSWRSLIGQDKKQDLFESTKSHLSNYRREWKIQRNLKKSLNKIPKDVQGSTPKELLDSLSQYLPSYDIVRGHLNYYTKSFFYEDIPIIDQNILIKDFLQIVSKTDDHSNKCKFNITNKTIDYSRIALIIIVLKYVSLTLNLATTDYNYDTDANLLIRYAERLLDYSKFFIKSSIPTLQTLILLHHFKRLSPVDGDGGDGSNGLLTFKMAINMAIAMGLHRDIDVIYSTQSKSARIQMKQIWKFLVKQDTYLSFHLGLPLTIDSSSYIIESPEDQIIILMRNLIKTIIGFDKCSRNDLLKAIKDLENFDDKGLSKLSSRIKKLKTPSDILKMTKLISSLREQIIGLYMLHSSYEFLLVNSRDDDEWKEYFRNAVIKFGVLCLTHLIELLERLNIACKKLATETISAVISSGNIASEAYELLNIVNISSSFMAVSVIIFIKVFPTIWSLEIDTVNDSTDNDGINIAIPPADVQFRLTVDDIEQSNPMDKSDSLNESIKLPLFLHSLMTLGAKHLVKLQTDSFERVHNLHFCIFTVVELYKYLDHILSDKLKLSKTSAAASIIYMDSTSDCSSADKKDDSKNIIQTRSVNLQENDISSTMFENVPSLTNSIDGFNFFDFKNDNIDRMFQSIIENDSIFDSALSNIFPNIGTNSSDDWADLNIQSNLNDIYSEDLDSQLPN</sequence>
<gene>
    <name evidence="10" type="ORF">WICMUC_001135</name>
</gene>
<evidence type="ECO:0000313" key="10">
    <source>
        <dbReference type="EMBL" id="KAH3679255.1"/>
    </source>
</evidence>
<dbReference type="GO" id="GO:0000978">
    <property type="term" value="F:RNA polymerase II cis-regulatory region sequence-specific DNA binding"/>
    <property type="evidence" value="ECO:0007669"/>
    <property type="project" value="TreeGrafter"/>
</dbReference>
<evidence type="ECO:0000256" key="8">
    <source>
        <dbReference type="SAM" id="MobiDB-lite"/>
    </source>
</evidence>
<dbReference type="EMBL" id="JAEUBF010000346">
    <property type="protein sequence ID" value="KAH3679255.1"/>
    <property type="molecule type" value="Genomic_DNA"/>
</dbReference>
<dbReference type="CDD" id="cd12148">
    <property type="entry name" value="fungal_TF_MHR"/>
    <property type="match status" value="1"/>
</dbReference>
<dbReference type="PANTHER" id="PTHR31069:SF12">
    <property type="entry name" value="TRANSCRIPTION FACTOR DOMAIN-CONTAINING PROTEIN"/>
    <property type="match status" value="1"/>
</dbReference>
<keyword evidence="3" id="KW-0805">Transcription regulation</keyword>
<dbReference type="GO" id="GO:0000981">
    <property type="term" value="F:DNA-binding transcription factor activity, RNA polymerase II-specific"/>
    <property type="evidence" value="ECO:0007669"/>
    <property type="project" value="InterPro"/>
</dbReference>
<feature type="region of interest" description="Disordered" evidence="8">
    <location>
        <begin position="1"/>
        <end position="20"/>
    </location>
</feature>
<keyword evidence="11" id="KW-1185">Reference proteome</keyword>
<dbReference type="Proteomes" id="UP000769528">
    <property type="component" value="Unassembled WGS sequence"/>
</dbReference>
<dbReference type="PROSITE" id="PS00463">
    <property type="entry name" value="ZN2_CY6_FUNGAL_1"/>
    <property type="match status" value="1"/>
</dbReference>
<dbReference type="CDD" id="cd00067">
    <property type="entry name" value="GAL4"/>
    <property type="match status" value="1"/>
</dbReference>
<dbReference type="Pfam" id="PF04082">
    <property type="entry name" value="Fungal_trans"/>
    <property type="match status" value="1"/>
</dbReference>
<dbReference type="InterPro" id="IPR001138">
    <property type="entry name" value="Zn2Cys6_DnaBD"/>
</dbReference>
<reference evidence="10" key="2">
    <citation type="submission" date="2021-01" db="EMBL/GenBank/DDBJ databases">
        <authorList>
            <person name="Schikora-Tamarit M.A."/>
        </authorList>
    </citation>
    <scope>NUCLEOTIDE SEQUENCE</scope>
    <source>
        <strain evidence="10">CBS6341</strain>
    </source>
</reference>
<dbReference type="SMART" id="SM00066">
    <property type="entry name" value="GAL4"/>
    <property type="match status" value="1"/>
</dbReference>
<keyword evidence="5" id="KW-0804">Transcription</keyword>
<dbReference type="Gene3D" id="4.10.240.10">
    <property type="entry name" value="Zn(2)-C6 fungal-type DNA-binding domain"/>
    <property type="match status" value="1"/>
</dbReference>
<keyword evidence="7" id="KW-0175">Coiled coil</keyword>
<keyword evidence="4" id="KW-0238">DNA-binding</keyword>
<dbReference type="AlphaFoldDB" id="A0A9P8PX75"/>
<reference evidence="10" key="1">
    <citation type="journal article" date="2021" name="Open Biol.">
        <title>Shared evolutionary footprints suggest mitochondrial oxidative damage underlies multiple complex I losses in fungi.</title>
        <authorList>
            <person name="Schikora-Tamarit M.A."/>
            <person name="Marcet-Houben M."/>
            <person name="Nosek J."/>
            <person name="Gabaldon T."/>
        </authorList>
    </citation>
    <scope>NUCLEOTIDE SEQUENCE</scope>
    <source>
        <strain evidence="10">CBS6341</strain>
    </source>
</reference>
<feature type="coiled-coil region" evidence="7">
    <location>
        <begin position="69"/>
        <end position="99"/>
    </location>
</feature>
<name>A0A9P8PX75_9ASCO</name>
<comment type="caution">
    <text evidence="10">The sequence shown here is derived from an EMBL/GenBank/DDBJ whole genome shotgun (WGS) entry which is preliminary data.</text>
</comment>
<dbReference type="InterPro" id="IPR036864">
    <property type="entry name" value="Zn2-C6_fun-type_DNA-bd_sf"/>
</dbReference>
<evidence type="ECO:0000256" key="3">
    <source>
        <dbReference type="ARBA" id="ARBA00023015"/>
    </source>
</evidence>
<keyword evidence="1" id="KW-0479">Metal-binding</keyword>
<dbReference type="GO" id="GO:0008270">
    <property type="term" value="F:zinc ion binding"/>
    <property type="evidence" value="ECO:0007669"/>
    <property type="project" value="InterPro"/>
</dbReference>
<dbReference type="GO" id="GO:0005634">
    <property type="term" value="C:nucleus"/>
    <property type="evidence" value="ECO:0007669"/>
    <property type="project" value="TreeGrafter"/>
</dbReference>
<dbReference type="Pfam" id="PF00172">
    <property type="entry name" value="Zn_clus"/>
    <property type="match status" value="1"/>
</dbReference>
<dbReference type="PROSITE" id="PS50048">
    <property type="entry name" value="ZN2_CY6_FUNGAL_2"/>
    <property type="match status" value="1"/>
</dbReference>
<proteinExistence type="predicted"/>
<protein>
    <recommendedName>
        <fullName evidence="9">Zn(2)-C6 fungal-type domain-containing protein</fullName>
    </recommendedName>
</protein>
<evidence type="ECO:0000256" key="2">
    <source>
        <dbReference type="ARBA" id="ARBA00022833"/>
    </source>
</evidence>
<evidence type="ECO:0000256" key="4">
    <source>
        <dbReference type="ARBA" id="ARBA00023125"/>
    </source>
</evidence>
<evidence type="ECO:0000259" key="9">
    <source>
        <dbReference type="PROSITE" id="PS50048"/>
    </source>
</evidence>
<organism evidence="10 11">
    <name type="scientific">Wickerhamomyces mucosus</name>
    <dbReference type="NCBI Taxonomy" id="1378264"/>
    <lineage>
        <taxon>Eukaryota</taxon>
        <taxon>Fungi</taxon>
        <taxon>Dikarya</taxon>
        <taxon>Ascomycota</taxon>
        <taxon>Saccharomycotina</taxon>
        <taxon>Saccharomycetes</taxon>
        <taxon>Phaffomycetales</taxon>
        <taxon>Wickerhamomycetaceae</taxon>
        <taxon>Wickerhamomyces</taxon>
    </lineage>
</organism>
<feature type="compositionally biased region" description="Polar residues" evidence="8">
    <location>
        <begin position="1"/>
        <end position="14"/>
    </location>
</feature>
<feature type="domain" description="Zn(2)-C6 fungal-type" evidence="9">
    <location>
        <begin position="26"/>
        <end position="57"/>
    </location>
</feature>
<dbReference type="GO" id="GO:0045944">
    <property type="term" value="P:positive regulation of transcription by RNA polymerase II"/>
    <property type="evidence" value="ECO:0007669"/>
    <property type="project" value="TreeGrafter"/>
</dbReference>
<accession>A0A9P8PX75</accession>